<dbReference type="Proteomes" id="UP001143747">
    <property type="component" value="Unassembled WGS sequence"/>
</dbReference>
<dbReference type="EMBL" id="JAKELO010000002">
    <property type="protein sequence ID" value="MDE4907679.1"/>
    <property type="molecule type" value="Genomic_DNA"/>
</dbReference>
<dbReference type="GO" id="GO:0009446">
    <property type="term" value="P:putrescine biosynthetic process"/>
    <property type="evidence" value="ECO:0007669"/>
    <property type="project" value="InterPro"/>
</dbReference>
<dbReference type="GO" id="GO:0047632">
    <property type="term" value="F:agmatine deiminase activity"/>
    <property type="evidence" value="ECO:0007669"/>
    <property type="project" value="TreeGrafter"/>
</dbReference>
<protein>
    <submittedName>
        <fullName evidence="2">Agmatine deiminase family protein</fullName>
    </submittedName>
</protein>
<evidence type="ECO:0000313" key="3">
    <source>
        <dbReference type="Proteomes" id="UP001143747"/>
    </source>
</evidence>
<comment type="caution">
    <text evidence="2">The sequence shown here is derived from an EMBL/GenBank/DDBJ whole genome shotgun (WGS) entry which is preliminary data.</text>
</comment>
<evidence type="ECO:0000313" key="2">
    <source>
        <dbReference type="EMBL" id="MDE4907679.1"/>
    </source>
</evidence>
<dbReference type="Gene3D" id="3.75.10.10">
    <property type="entry name" value="L-arginine/glycine Amidinotransferase, Chain A"/>
    <property type="match status" value="1"/>
</dbReference>
<keyword evidence="3" id="KW-1185">Reference proteome</keyword>
<evidence type="ECO:0000256" key="1">
    <source>
        <dbReference type="ARBA" id="ARBA00022801"/>
    </source>
</evidence>
<accession>A0A9Q4KSC4</accession>
<dbReference type="GO" id="GO:0004668">
    <property type="term" value="F:protein-arginine deiminase activity"/>
    <property type="evidence" value="ECO:0007669"/>
    <property type="project" value="InterPro"/>
</dbReference>
<proteinExistence type="predicted"/>
<dbReference type="SUPFAM" id="SSF55909">
    <property type="entry name" value="Pentein"/>
    <property type="match status" value="1"/>
</dbReference>
<sequence>MILSLSLPMLYWRDFGPIFTTNGEGEKRIVDCAFNCWGYFAQSNVQARMMERIDRDVAADMGLDSVMMRIVSEGGDCEFNGKGMLITTEACEFQRNPNLAREEFENEFWRLFGATNLIWLKQGLVDDDRYDTTMIPGPDGVGVAYRTAAANNHVCPVPLSYPLLTPCQLNYFYCRVFL</sequence>
<reference evidence="2" key="1">
    <citation type="submission" date="2022-01" db="EMBL/GenBank/DDBJ databases">
        <title>Draft genome of Methanogenium marinum DSM 15558.</title>
        <authorList>
            <person name="Chen S.-C."/>
            <person name="You Y.-T."/>
        </authorList>
    </citation>
    <scope>NUCLEOTIDE SEQUENCE</scope>
    <source>
        <strain evidence="2">DSM 15558</strain>
    </source>
</reference>
<dbReference type="InterPro" id="IPR007466">
    <property type="entry name" value="Peptidyl-Arg-deiminase_porph"/>
</dbReference>
<organism evidence="2 3">
    <name type="scientific">Methanogenium marinum</name>
    <dbReference type="NCBI Taxonomy" id="348610"/>
    <lineage>
        <taxon>Archaea</taxon>
        <taxon>Methanobacteriati</taxon>
        <taxon>Methanobacteriota</taxon>
        <taxon>Stenosarchaea group</taxon>
        <taxon>Methanomicrobia</taxon>
        <taxon>Methanomicrobiales</taxon>
        <taxon>Methanomicrobiaceae</taxon>
        <taxon>Methanogenium</taxon>
    </lineage>
</organism>
<dbReference type="RefSeq" id="WP_274924327.1">
    <property type="nucleotide sequence ID" value="NZ_JAKELO010000002.1"/>
</dbReference>
<name>A0A9Q4KSC4_9EURY</name>
<dbReference type="Pfam" id="PF04371">
    <property type="entry name" value="PAD_porph"/>
    <property type="match status" value="1"/>
</dbReference>
<keyword evidence="1" id="KW-0378">Hydrolase</keyword>
<dbReference type="PANTHER" id="PTHR31377">
    <property type="entry name" value="AGMATINE DEIMINASE-RELATED"/>
    <property type="match status" value="1"/>
</dbReference>
<gene>
    <name evidence="2" type="ORF">L0665_03510</name>
</gene>
<dbReference type="PANTHER" id="PTHR31377:SF0">
    <property type="entry name" value="AGMATINE DEIMINASE-RELATED"/>
    <property type="match status" value="1"/>
</dbReference>
<dbReference type="AlphaFoldDB" id="A0A9Q4KSC4"/>